<evidence type="ECO:0000256" key="2">
    <source>
        <dbReference type="ARBA" id="ARBA00022723"/>
    </source>
</evidence>
<evidence type="ECO:0000256" key="7">
    <source>
        <dbReference type="PROSITE-ProRule" id="PRU00042"/>
    </source>
</evidence>
<dbReference type="PROSITE" id="PS50157">
    <property type="entry name" value="ZINC_FINGER_C2H2_2"/>
    <property type="match status" value="2"/>
</dbReference>
<dbReference type="EMBL" id="CP120630">
    <property type="protein sequence ID" value="WEW61220.1"/>
    <property type="molecule type" value="Genomic_DNA"/>
</dbReference>
<dbReference type="EC" id="2.3.1.225" evidence="10"/>
<feature type="region of interest" description="Disordered" evidence="8">
    <location>
        <begin position="242"/>
        <end position="271"/>
    </location>
</feature>
<evidence type="ECO:0000256" key="3">
    <source>
        <dbReference type="ARBA" id="ARBA00022737"/>
    </source>
</evidence>
<organism evidence="10 11">
    <name type="scientific">Emydomyces testavorans</name>
    <dbReference type="NCBI Taxonomy" id="2070801"/>
    <lineage>
        <taxon>Eukaryota</taxon>
        <taxon>Fungi</taxon>
        <taxon>Dikarya</taxon>
        <taxon>Ascomycota</taxon>
        <taxon>Pezizomycotina</taxon>
        <taxon>Eurotiomycetes</taxon>
        <taxon>Eurotiomycetidae</taxon>
        <taxon>Onygenales</taxon>
        <taxon>Nannizziopsiaceae</taxon>
        <taxon>Emydomyces</taxon>
    </lineage>
</organism>
<name>A0AAF0DQP6_9EURO</name>
<evidence type="ECO:0000256" key="8">
    <source>
        <dbReference type="SAM" id="MobiDB-lite"/>
    </source>
</evidence>
<dbReference type="InterPro" id="IPR013087">
    <property type="entry name" value="Znf_C2H2_type"/>
</dbReference>
<reference evidence="10" key="1">
    <citation type="submission" date="2023-03" db="EMBL/GenBank/DDBJ databases">
        <title>Emydomyces testavorans Genome Sequence.</title>
        <authorList>
            <person name="Hoyer L."/>
        </authorList>
    </citation>
    <scope>NUCLEOTIDE SEQUENCE</scope>
    <source>
        <strain evidence="10">16-2883</strain>
    </source>
</reference>
<comment type="subcellular location">
    <subcellularLocation>
        <location evidence="1">Nucleus</location>
    </subcellularLocation>
</comment>
<feature type="compositionally biased region" description="Basic and acidic residues" evidence="8">
    <location>
        <begin position="258"/>
        <end position="271"/>
    </location>
</feature>
<evidence type="ECO:0000256" key="6">
    <source>
        <dbReference type="ARBA" id="ARBA00023242"/>
    </source>
</evidence>
<keyword evidence="2" id="KW-0479">Metal-binding</keyword>
<gene>
    <name evidence="10" type="ORF">PRK78_006710</name>
</gene>
<keyword evidence="4 7" id="KW-0863">Zinc-finger</keyword>
<dbReference type="GO" id="GO:0005634">
    <property type="term" value="C:nucleus"/>
    <property type="evidence" value="ECO:0007669"/>
    <property type="project" value="UniProtKB-SubCell"/>
</dbReference>
<evidence type="ECO:0000256" key="1">
    <source>
        <dbReference type="ARBA" id="ARBA00004123"/>
    </source>
</evidence>
<dbReference type="GO" id="GO:0008270">
    <property type="term" value="F:zinc ion binding"/>
    <property type="evidence" value="ECO:0007669"/>
    <property type="project" value="UniProtKB-KW"/>
</dbReference>
<dbReference type="Pfam" id="PF24666">
    <property type="entry name" value="zf-C2H2_fungi_2"/>
    <property type="match status" value="1"/>
</dbReference>
<dbReference type="PROSITE" id="PS00028">
    <property type="entry name" value="ZINC_FINGER_C2H2_1"/>
    <property type="match status" value="1"/>
</dbReference>
<feature type="domain" description="C2H2-type" evidence="9">
    <location>
        <begin position="12"/>
        <end position="39"/>
    </location>
</feature>
<dbReference type="Proteomes" id="UP001219355">
    <property type="component" value="Chromosome 4"/>
</dbReference>
<keyword evidence="5" id="KW-0862">Zinc</keyword>
<feature type="domain" description="C2H2-type" evidence="9">
    <location>
        <begin position="66"/>
        <end position="94"/>
    </location>
</feature>
<keyword evidence="6" id="KW-0539">Nucleus</keyword>
<dbReference type="PANTHER" id="PTHR24388">
    <property type="entry name" value="ZINC FINGER PROTEIN"/>
    <property type="match status" value="1"/>
</dbReference>
<feature type="compositionally biased region" description="Acidic residues" evidence="8">
    <location>
        <begin position="242"/>
        <end position="255"/>
    </location>
</feature>
<evidence type="ECO:0000256" key="4">
    <source>
        <dbReference type="ARBA" id="ARBA00022771"/>
    </source>
</evidence>
<keyword evidence="3" id="KW-0677">Repeat</keyword>
<keyword evidence="11" id="KW-1185">Reference proteome</keyword>
<dbReference type="GO" id="GO:0000981">
    <property type="term" value="F:DNA-binding transcription factor activity, RNA polymerase II-specific"/>
    <property type="evidence" value="ECO:0007669"/>
    <property type="project" value="TreeGrafter"/>
</dbReference>
<evidence type="ECO:0000256" key="5">
    <source>
        <dbReference type="ARBA" id="ARBA00022833"/>
    </source>
</evidence>
<keyword evidence="10" id="KW-0808">Transferase</keyword>
<dbReference type="InterPro" id="IPR050527">
    <property type="entry name" value="Snail/Krueppel_Znf"/>
</dbReference>
<proteinExistence type="predicted"/>
<evidence type="ECO:0000313" key="10">
    <source>
        <dbReference type="EMBL" id="WEW61220.1"/>
    </source>
</evidence>
<dbReference type="PANTHER" id="PTHR24388:SF54">
    <property type="entry name" value="PROTEIN ESCARGOT"/>
    <property type="match status" value="1"/>
</dbReference>
<protein>
    <submittedName>
        <fullName evidence="10">C2H2-type zinc-finger-containing protein</fullName>
        <ecNumber evidence="10">2.3.1.225</ecNumber>
    </submittedName>
</protein>
<evidence type="ECO:0000259" key="9">
    <source>
        <dbReference type="PROSITE" id="PS50157"/>
    </source>
</evidence>
<sequence>MSEPASQIARRIKCTFKGCEKAFPTEKDLVKHKKYTPEHEYCVRCNEDFEDEESHMIHKIESNKHIACPICGDDFKSEGGRETHFRLAHRAEQNMVCVGCQATFNRAQGLMAHIESGQCIGFSEEEYRAQRVKKRATKTALEGRLGGRSAPYGGGRVATASVAESDDGGVQLNILDDSEFPILERGGGRLAINSDVVGVSGTVDDAASEVSAVTRSAKQWPTMTDDTQAEKGDLMAFSELGLDDEGLDDEGEDTDNGWGERPESSDAVEKEKPQHFVIWDTTQFYNSIIGAYVCSCDKAFKTSEEISNHLNSGTHAGGVVHCPVCLRPFKSTAALVAHVESATSRCTIGLSNNLGKIIDDISAGVIETSGCHEDGTVKYLAAPKQEIKPEDLKKIAW</sequence>
<accession>A0AAF0DQP6</accession>
<dbReference type="AlphaFoldDB" id="A0AAF0DQP6"/>
<dbReference type="Gene3D" id="3.30.160.60">
    <property type="entry name" value="Classic Zinc Finger"/>
    <property type="match status" value="2"/>
</dbReference>
<dbReference type="GO" id="GO:0000978">
    <property type="term" value="F:RNA polymerase II cis-regulatory region sequence-specific DNA binding"/>
    <property type="evidence" value="ECO:0007669"/>
    <property type="project" value="TreeGrafter"/>
</dbReference>
<dbReference type="GO" id="GO:0019706">
    <property type="term" value="F:protein-cysteine S-palmitoyltransferase activity"/>
    <property type="evidence" value="ECO:0007669"/>
    <property type="project" value="UniProtKB-EC"/>
</dbReference>
<dbReference type="SMART" id="SM00355">
    <property type="entry name" value="ZnF_C2H2"/>
    <property type="match status" value="5"/>
</dbReference>
<evidence type="ECO:0000313" key="11">
    <source>
        <dbReference type="Proteomes" id="UP001219355"/>
    </source>
</evidence>
<keyword evidence="10" id="KW-0012">Acyltransferase</keyword>